<evidence type="ECO:0000256" key="10">
    <source>
        <dbReference type="ARBA" id="ARBA00023306"/>
    </source>
</evidence>
<keyword evidence="9 11" id="KW-0226">DNA condensation</keyword>
<dbReference type="Pfam" id="PF05786">
    <property type="entry name" value="Cnd2"/>
    <property type="match status" value="2"/>
</dbReference>
<keyword evidence="5" id="KW-0158">Chromosome</keyword>
<proteinExistence type="inferred from homology"/>
<evidence type="ECO:0000256" key="4">
    <source>
        <dbReference type="ARBA" id="ARBA00016065"/>
    </source>
</evidence>
<keyword evidence="7 11" id="KW-0132">Cell division</keyword>
<evidence type="ECO:0000313" key="14">
    <source>
        <dbReference type="RefSeq" id="XP_039142789.1"/>
    </source>
</evidence>
<evidence type="ECO:0000256" key="12">
    <source>
        <dbReference type="SAM" id="MobiDB-lite"/>
    </source>
</evidence>
<evidence type="ECO:0000256" key="7">
    <source>
        <dbReference type="ARBA" id="ARBA00022618"/>
    </source>
</evidence>
<reference evidence="14" key="1">
    <citation type="submission" date="2025-08" db="UniProtKB">
        <authorList>
            <consortium name="RefSeq"/>
        </authorList>
    </citation>
    <scope>IDENTIFICATION</scope>
</reference>
<comment type="function">
    <text evidence="11">Regulatory subunit of the condensin complex, a complex required for conversion of interphase chromatin into mitotic-like condense chromosomes.</text>
</comment>
<comment type="similarity">
    <text evidence="3 11">Belongs to the CND2 (condensin subunit 2) family.</text>
</comment>
<keyword evidence="13" id="KW-1185">Reference proteome</keyword>
<dbReference type="AlphaFoldDB" id="A0AB40CS04"/>
<feature type="compositionally biased region" description="Polar residues" evidence="12">
    <location>
        <begin position="52"/>
        <end position="62"/>
    </location>
</feature>
<dbReference type="GO" id="GO:0000796">
    <property type="term" value="C:condensin complex"/>
    <property type="evidence" value="ECO:0007669"/>
    <property type="project" value="InterPro"/>
</dbReference>
<evidence type="ECO:0000256" key="9">
    <source>
        <dbReference type="ARBA" id="ARBA00023067"/>
    </source>
</evidence>
<keyword evidence="8 11" id="KW-0498">Mitosis</keyword>
<evidence type="ECO:0000256" key="2">
    <source>
        <dbReference type="ARBA" id="ARBA00004496"/>
    </source>
</evidence>
<dbReference type="RefSeq" id="XP_039142789.1">
    <property type="nucleotide sequence ID" value="XM_039286855.1"/>
</dbReference>
<dbReference type="GO" id="GO:0003682">
    <property type="term" value="F:chromatin binding"/>
    <property type="evidence" value="ECO:0007669"/>
    <property type="project" value="TreeGrafter"/>
</dbReference>
<evidence type="ECO:0000256" key="8">
    <source>
        <dbReference type="ARBA" id="ARBA00022776"/>
    </source>
</evidence>
<sequence length="699" mass="78824">MKSPNLHFSVETLGREHSRANPKSSSMAEQEDGDYAFNLSSPPMTKPPRVASMSTRLQSPTSHPFHLGSNDDQLERAQARAARAAAIRRKPTAPPPPSHSGDHVLFDKNQIMELYHNCIKLASENKINQKNTWELGLIDHLSEIIRVESEDESETNFQKASCTLEAGVKIYSMRVDSVHTEAYKVLGGINRAGGGDEKENIAESDHNEADRGEGPSKKELDKKLSPLSTLESSFDALNVKKFDVAFTVDPLYHQTSAQFDEGGAKGLLLSNLGVYGGCRVLFDSFEVPEISITSHRQAEQSELIDLSFAKDYIKQMMYHLPATNDISPSLREITNLLNEENSRLPTASSMSKETTMLEETLDNIHNDINENACEFEPWNFDQEDDHTSVIDDNSTNAEQYFPGHQEENMDYPTQKPDMDENLERVAEFLSLGLGYTLKSNAWAGPDHWKYHKAKGLKQVPVSVDASELTIKKSRKLQLPDIDFTECLEKDMRRCDFMPPKNPKTLLLSVNRVPSSVRLPEDCHYRPESLVSLFILPNQMCLGKRRRQSDGLRNEDNLFDAFEAWEDEHMANGQVDDGNGYSDVEDPSSLISKPRQVNKVDIQYDKFSKQVDVHALKDMLWTHMEHSVKAHEEGCDATISFRQVLHYFPNECSNVSPDEMSPHLFFICLLHLANEHCLSIHDSPGLDELDIHIPASALVK</sequence>
<organism evidence="13 14">
    <name type="scientific">Dioscorea cayennensis subsp. rotundata</name>
    <name type="common">White Guinea yam</name>
    <name type="synonym">Dioscorea rotundata</name>
    <dbReference type="NCBI Taxonomy" id="55577"/>
    <lineage>
        <taxon>Eukaryota</taxon>
        <taxon>Viridiplantae</taxon>
        <taxon>Streptophyta</taxon>
        <taxon>Embryophyta</taxon>
        <taxon>Tracheophyta</taxon>
        <taxon>Spermatophyta</taxon>
        <taxon>Magnoliopsida</taxon>
        <taxon>Liliopsida</taxon>
        <taxon>Dioscoreales</taxon>
        <taxon>Dioscoreaceae</taxon>
        <taxon>Dioscorea</taxon>
    </lineage>
</organism>
<evidence type="ECO:0000256" key="6">
    <source>
        <dbReference type="ARBA" id="ARBA00022490"/>
    </source>
</evidence>
<keyword evidence="10 11" id="KW-0131">Cell cycle</keyword>
<dbReference type="InterPro" id="IPR022816">
    <property type="entry name" value="Condensin_barren_su2"/>
</dbReference>
<evidence type="ECO:0000256" key="5">
    <source>
        <dbReference type="ARBA" id="ARBA00022454"/>
    </source>
</evidence>
<evidence type="ECO:0000256" key="1">
    <source>
        <dbReference type="ARBA" id="ARBA00004286"/>
    </source>
</evidence>
<feature type="region of interest" description="Disordered" evidence="12">
    <location>
        <begin position="194"/>
        <end position="224"/>
    </location>
</feature>
<feature type="region of interest" description="Disordered" evidence="12">
    <location>
        <begin position="1"/>
        <end position="70"/>
    </location>
</feature>
<dbReference type="GeneID" id="120280118"/>
<accession>A0AB40CS04</accession>
<evidence type="ECO:0000256" key="3">
    <source>
        <dbReference type="ARBA" id="ARBA00009471"/>
    </source>
</evidence>
<dbReference type="PANTHER" id="PTHR13108:SF9">
    <property type="entry name" value="CONDENSIN COMPLEX SUBUNIT 2"/>
    <property type="match status" value="1"/>
</dbReference>
<dbReference type="PIRSF" id="PIRSF017126">
    <property type="entry name" value="Condensin_H"/>
    <property type="match status" value="1"/>
</dbReference>
<evidence type="ECO:0000256" key="11">
    <source>
        <dbReference type="PIRNR" id="PIRNR017126"/>
    </source>
</evidence>
<dbReference type="GO" id="GO:0005737">
    <property type="term" value="C:cytoplasm"/>
    <property type="evidence" value="ECO:0007669"/>
    <property type="project" value="UniProtKB-SubCell"/>
</dbReference>
<dbReference type="PANTHER" id="PTHR13108">
    <property type="entry name" value="CONDENSIN COMPLEX SUBUNIT 2"/>
    <property type="match status" value="1"/>
</dbReference>
<comment type="subcellular location">
    <subcellularLocation>
        <location evidence="1">Chromosome</location>
    </subcellularLocation>
    <subcellularLocation>
        <location evidence="2">Cytoplasm</location>
    </subcellularLocation>
</comment>
<evidence type="ECO:0000313" key="13">
    <source>
        <dbReference type="Proteomes" id="UP001515500"/>
    </source>
</evidence>
<keyword evidence="6" id="KW-0963">Cytoplasm</keyword>
<name>A0AB40CS04_DIOCR</name>
<protein>
    <recommendedName>
        <fullName evidence="4 11">Condensin complex subunit 2</fullName>
    </recommendedName>
</protein>
<dbReference type="GO" id="GO:0051301">
    <property type="term" value="P:cell division"/>
    <property type="evidence" value="ECO:0007669"/>
    <property type="project" value="UniProtKB-KW"/>
</dbReference>
<dbReference type="Proteomes" id="UP001515500">
    <property type="component" value="Chromosome 17"/>
</dbReference>
<dbReference type="GO" id="GO:0007076">
    <property type="term" value="P:mitotic chromosome condensation"/>
    <property type="evidence" value="ECO:0007669"/>
    <property type="project" value="InterPro"/>
</dbReference>
<gene>
    <name evidence="14" type="primary">LOC120280118</name>
</gene>